<evidence type="ECO:0000313" key="2">
    <source>
        <dbReference type="Proteomes" id="UP001165101"/>
    </source>
</evidence>
<protein>
    <submittedName>
        <fullName evidence="1">Unnamed protein product</fullName>
    </submittedName>
</protein>
<organism evidence="1 2">
    <name type="scientific">Candida boidinii</name>
    <name type="common">Yeast</name>
    <dbReference type="NCBI Taxonomy" id="5477"/>
    <lineage>
        <taxon>Eukaryota</taxon>
        <taxon>Fungi</taxon>
        <taxon>Dikarya</taxon>
        <taxon>Ascomycota</taxon>
        <taxon>Saccharomycotina</taxon>
        <taxon>Pichiomycetes</taxon>
        <taxon>Pichiales</taxon>
        <taxon>Pichiaceae</taxon>
        <taxon>Ogataea</taxon>
        <taxon>Ogataea/Candida clade</taxon>
    </lineage>
</organism>
<name>A0ACB5UAL7_CANBO</name>
<dbReference type="EMBL" id="BSXV01008113">
    <property type="protein sequence ID" value="GMF06010.1"/>
    <property type="molecule type" value="Genomic_DNA"/>
</dbReference>
<evidence type="ECO:0000313" key="1">
    <source>
        <dbReference type="EMBL" id="GMF06010.1"/>
    </source>
</evidence>
<accession>A0ACB5UAL7</accession>
<keyword evidence="2" id="KW-1185">Reference proteome</keyword>
<sequence length="148" mass="16869">MIFDLINSDHKLLHVVNIGKNIASITTNRNDSNHCLITVGLEELQLWNINSNPPYLVQKYYGYFRSHFVIRSCFTDNHIISGSLNGACYIWNRNFGNLIDIVDSHDSLVNCVDWKPIDPNSNSNSYEWASCADDGTVKIWGYPLNNSE</sequence>
<reference evidence="1" key="1">
    <citation type="submission" date="2023-04" db="EMBL/GenBank/DDBJ databases">
        <title>Candida boidinii NBRC 1967.</title>
        <authorList>
            <person name="Ichikawa N."/>
            <person name="Sato H."/>
            <person name="Tonouchi N."/>
        </authorList>
    </citation>
    <scope>NUCLEOTIDE SEQUENCE</scope>
    <source>
        <strain evidence="1">NBRC 1967</strain>
    </source>
</reference>
<dbReference type="Proteomes" id="UP001165101">
    <property type="component" value="Unassembled WGS sequence"/>
</dbReference>
<proteinExistence type="predicted"/>
<gene>
    <name evidence="1" type="ORF">Cboi01_000665700</name>
</gene>
<comment type="caution">
    <text evidence="1">The sequence shown here is derived from an EMBL/GenBank/DDBJ whole genome shotgun (WGS) entry which is preliminary data.</text>
</comment>